<dbReference type="Pfam" id="PF13583">
    <property type="entry name" value="Reprolysin_4"/>
    <property type="match status" value="1"/>
</dbReference>
<dbReference type="OrthoDB" id="1114329at2"/>
<sequence>MAVTLLGLAACSMDSADSEHTAAGVAARGDAPSAAPQPQRARSGSQAARFVPQPARAGYAKLADTGVLLGYDRRAAIRREGAYTSYPVAISEEHAMRAIADGRMTVTTPDGRNLQLNYERHVEHPDGNWTWVGRLDGAGVGNEAVITFGEKAVFGVIPEGDGNNLRLTMAQGRSWFVSTDRSKLPGLQDAAGDEPDYLVAPSLAGAIAARKAGGPAAAGAQAEGAVAAAGTTVDVLVGYTNGLATFLGGQSQAVTRLNNLVDITNQAYLNSQVPATLRLVGSLQVNYADATDNGDTLEKLTGYKSGTGTIPVDPAFTTLRATRDQVGADLVSVVRKFRTPENDGCGIAWLLGGGGSGIDNSDAPFGYSVVSDGTDVNENDNKTYFCREETFAHELGHNMGQAHNPEDSSGTGAHSYSYGYREATNDGFYTVMAYRLASSNQSAIRYFGNPNVSFQGRPTGSATADNVRSLVQTMPLIAAFRANVIPTNPTRAANDMDGNGRSDLVWWNQGLGILAYWSMNGAQIANGYNQGLGATLTPSTIGRSTTSGRADILMRRTSDRMMFSFQSQPQGFVQYNVGNYGDGWVVAGQGDIDGDGKDDIFWRHPVAGYFAYWLMDGPVYKGGQTYTPPPEYLIAAIADFNADGRVDIVWNSPGARTMSMWISVGSGFSVSQIGQYGADWRLIGAADVTGDGKADLLWRNTTNNYVAYWRMDGATYMGSYAQGTPTNYVFATSGDYNGDGFADLIWQRPSDRGLFLWTNASGAFNESQIGQYGADWTLQP</sequence>
<dbReference type="Proteomes" id="UP000264492">
    <property type="component" value="Unassembled WGS sequence"/>
</dbReference>
<dbReference type="InterPro" id="IPR028994">
    <property type="entry name" value="Integrin_alpha_N"/>
</dbReference>
<dbReference type="RefSeq" id="WP_115859492.1">
    <property type="nucleotide sequence ID" value="NZ_QTSU01000002.1"/>
</dbReference>
<proteinExistence type="predicted"/>
<feature type="region of interest" description="Disordered" evidence="2">
    <location>
        <begin position="22"/>
        <end position="47"/>
    </location>
</feature>
<evidence type="ECO:0000256" key="2">
    <source>
        <dbReference type="SAM" id="MobiDB-lite"/>
    </source>
</evidence>
<dbReference type="InterPro" id="IPR013517">
    <property type="entry name" value="FG-GAP"/>
</dbReference>
<keyword evidence="4" id="KW-1185">Reference proteome</keyword>
<dbReference type="AlphaFoldDB" id="A0A371JZL3"/>
<dbReference type="PANTHER" id="PTHR46580:SF2">
    <property type="entry name" value="MAM DOMAIN-CONTAINING PROTEIN"/>
    <property type="match status" value="1"/>
</dbReference>
<name>A0A371JZL3_9GAMM</name>
<feature type="compositionally biased region" description="Low complexity" evidence="2">
    <location>
        <begin position="31"/>
        <end position="43"/>
    </location>
</feature>
<dbReference type="Gene3D" id="3.40.390.10">
    <property type="entry name" value="Collagenase (Catalytic Domain)"/>
    <property type="match status" value="1"/>
</dbReference>
<accession>A0A371JZL3</accession>
<evidence type="ECO:0000256" key="1">
    <source>
        <dbReference type="ARBA" id="ARBA00022729"/>
    </source>
</evidence>
<dbReference type="GO" id="GO:0008237">
    <property type="term" value="F:metallopeptidase activity"/>
    <property type="evidence" value="ECO:0007669"/>
    <property type="project" value="InterPro"/>
</dbReference>
<dbReference type="InterPro" id="IPR024079">
    <property type="entry name" value="MetalloPept_cat_dom_sf"/>
</dbReference>
<organism evidence="3 4">
    <name type="scientific">Lysobacter silvisoli</name>
    <dbReference type="NCBI Taxonomy" id="2293254"/>
    <lineage>
        <taxon>Bacteria</taxon>
        <taxon>Pseudomonadati</taxon>
        <taxon>Pseudomonadota</taxon>
        <taxon>Gammaproteobacteria</taxon>
        <taxon>Lysobacterales</taxon>
        <taxon>Lysobacteraceae</taxon>
        <taxon>Lysobacter</taxon>
    </lineage>
</organism>
<dbReference type="Gene3D" id="2.130.10.130">
    <property type="entry name" value="Integrin alpha, N-terminal"/>
    <property type="match status" value="1"/>
</dbReference>
<protein>
    <recommendedName>
        <fullName evidence="5">VCBS repeat-containing protein</fullName>
    </recommendedName>
</protein>
<comment type="caution">
    <text evidence="3">The sequence shown here is derived from an EMBL/GenBank/DDBJ whole genome shotgun (WGS) entry which is preliminary data.</text>
</comment>
<dbReference type="PANTHER" id="PTHR46580">
    <property type="entry name" value="SENSOR KINASE-RELATED"/>
    <property type="match status" value="1"/>
</dbReference>
<keyword evidence="1" id="KW-0732">Signal</keyword>
<dbReference type="SUPFAM" id="SSF55486">
    <property type="entry name" value="Metalloproteases ('zincins'), catalytic domain"/>
    <property type="match status" value="1"/>
</dbReference>
<evidence type="ECO:0000313" key="3">
    <source>
        <dbReference type="EMBL" id="RDZ27115.1"/>
    </source>
</evidence>
<reference evidence="3 4" key="1">
    <citation type="submission" date="2018-08" db="EMBL/GenBank/DDBJ databases">
        <title>Lysobacter sp. zong2l5, whole genome shotgun sequence.</title>
        <authorList>
            <person name="Zhang X."/>
            <person name="Feng G."/>
            <person name="Zhu H."/>
        </authorList>
    </citation>
    <scope>NUCLEOTIDE SEQUENCE [LARGE SCALE GENOMIC DNA]</scope>
    <source>
        <strain evidence="4">zong2l5</strain>
    </source>
</reference>
<dbReference type="SUPFAM" id="SSF69318">
    <property type="entry name" value="Integrin alpha N-terminal domain"/>
    <property type="match status" value="1"/>
</dbReference>
<dbReference type="EMBL" id="QTSU01000002">
    <property type="protein sequence ID" value="RDZ27115.1"/>
    <property type="molecule type" value="Genomic_DNA"/>
</dbReference>
<evidence type="ECO:0008006" key="5">
    <source>
        <dbReference type="Google" id="ProtNLM"/>
    </source>
</evidence>
<evidence type="ECO:0000313" key="4">
    <source>
        <dbReference type="Proteomes" id="UP000264492"/>
    </source>
</evidence>
<gene>
    <name evidence="3" type="ORF">DX914_12700</name>
</gene>
<dbReference type="Pfam" id="PF13517">
    <property type="entry name" value="FG-GAP_3"/>
    <property type="match status" value="2"/>
</dbReference>